<feature type="non-terminal residue" evidence="2">
    <location>
        <position position="537"/>
    </location>
</feature>
<dbReference type="SUPFAM" id="SSF52047">
    <property type="entry name" value="RNI-like"/>
    <property type="match status" value="1"/>
</dbReference>
<dbReference type="GO" id="GO:0019005">
    <property type="term" value="C:SCF ubiquitin ligase complex"/>
    <property type="evidence" value="ECO:0007669"/>
    <property type="project" value="TreeGrafter"/>
</dbReference>
<dbReference type="Proteomes" id="UP001211907">
    <property type="component" value="Unassembled WGS sequence"/>
</dbReference>
<dbReference type="InterPro" id="IPR032675">
    <property type="entry name" value="LRR_dom_sf"/>
</dbReference>
<proteinExistence type="predicted"/>
<feature type="region of interest" description="Disordered" evidence="1">
    <location>
        <begin position="1"/>
        <end position="30"/>
    </location>
</feature>
<gene>
    <name evidence="2" type="ORF">HK100_009022</name>
</gene>
<protein>
    <submittedName>
        <fullName evidence="2">Uncharacterized protein</fullName>
    </submittedName>
</protein>
<evidence type="ECO:0000313" key="2">
    <source>
        <dbReference type="EMBL" id="KAJ3085521.1"/>
    </source>
</evidence>
<organism evidence="2 3">
    <name type="scientific">Physocladia obscura</name>
    <dbReference type="NCBI Taxonomy" id="109957"/>
    <lineage>
        <taxon>Eukaryota</taxon>
        <taxon>Fungi</taxon>
        <taxon>Fungi incertae sedis</taxon>
        <taxon>Chytridiomycota</taxon>
        <taxon>Chytridiomycota incertae sedis</taxon>
        <taxon>Chytridiomycetes</taxon>
        <taxon>Chytridiales</taxon>
        <taxon>Chytriomycetaceae</taxon>
        <taxon>Physocladia</taxon>
    </lineage>
</organism>
<feature type="compositionally biased region" description="Low complexity" evidence="1">
    <location>
        <begin position="16"/>
        <end position="29"/>
    </location>
</feature>
<keyword evidence="3" id="KW-1185">Reference proteome</keyword>
<dbReference type="GO" id="GO:0031146">
    <property type="term" value="P:SCF-dependent proteasomal ubiquitin-dependent protein catabolic process"/>
    <property type="evidence" value="ECO:0007669"/>
    <property type="project" value="TreeGrafter"/>
</dbReference>
<sequence>MDQLQQIRPLQQPANNSRQDSSQNSSLSDESLKLALPRTEKLDAHRTGSNSGIVHYHATEILPSKTSNLLSRLKNHISLSDLNKPVEELVEKFANEKELDMMANDNDTDDAYFLDSGSDIASDDYWDEIWVDSGQHNIPGAKQTNTNNNRKKAPKLPVEIYHLINAYITTSNVRLAFMQTSQSALTALAPCIYKNPHIKTPHAASLFLRTLAETAIYAPRNYMAMVYNLDLAAATAPAISDDSLFDLISRCVATLTSLRVGDNPHVTSTAIGQIADAVRLRALDIDGCRAVEVNIFLQRLAAATTTAVARNEVLGSVRRRPVMVLETLEEVNLSRTRTRDNDVALIVKMFTGLRVLKVDGCRYLTDAVCQAITGATARLQVFSAVKTSISDHGAAALCTLESLRDVDLSNTLVSAGGVAMLLTQCLCELRSLRALECALADGVDLPWFLKERDDDFWTFDEDGLRKRRNLPVISDFARLEDGVMLKLQELSVFGKFIKDDHLLLPVRASVSLRCITLDGCNVSMQLVATLAGLSCLE</sequence>
<dbReference type="Gene3D" id="3.80.10.10">
    <property type="entry name" value="Ribonuclease Inhibitor"/>
    <property type="match status" value="1"/>
</dbReference>
<evidence type="ECO:0000313" key="3">
    <source>
        <dbReference type="Proteomes" id="UP001211907"/>
    </source>
</evidence>
<evidence type="ECO:0000256" key="1">
    <source>
        <dbReference type="SAM" id="MobiDB-lite"/>
    </source>
</evidence>
<comment type="caution">
    <text evidence="2">The sequence shown here is derived from an EMBL/GenBank/DDBJ whole genome shotgun (WGS) entry which is preliminary data.</text>
</comment>
<accession>A0AAD5X9W5</accession>
<dbReference type="PANTHER" id="PTHR13318">
    <property type="entry name" value="PARTNER OF PAIRED, ISOFORM B-RELATED"/>
    <property type="match status" value="1"/>
</dbReference>
<dbReference type="AlphaFoldDB" id="A0AAD5X9W5"/>
<reference evidence="2" key="1">
    <citation type="submission" date="2020-05" db="EMBL/GenBank/DDBJ databases">
        <title>Phylogenomic resolution of chytrid fungi.</title>
        <authorList>
            <person name="Stajich J.E."/>
            <person name="Amses K."/>
            <person name="Simmons R."/>
            <person name="Seto K."/>
            <person name="Myers J."/>
            <person name="Bonds A."/>
            <person name="Quandt C.A."/>
            <person name="Barry K."/>
            <person name="Liu P."/>
            <person name="Grigoriev I."/>
            <person name="Longcore J.E."/>
            <person name="James T.Y."/>
        </authorList>
    </citation>
    <scope>NUCLEOTIDE SEQUENCE</scope>
    <source>
        <strain evidence="2">JEL0513</strain>
    </source>
</reference>
<feature type="compositionally biased region" description="Polar residues" evidence="1">
    <location>
        <begin position="1"/>
        <end position="15"/>
    </location>
</feature>
<name>A0AAD5X9W5_9FUNG</name>
<dbReference type="EMBL" id="JADGJH010004517">
    <property type="protein sequence ID" value="KAJ3085521.1"/>
    <property type="molecule type" value="Genomic_DNA"/>
</dbReference>
<dbReference type="PANTHER" id="PTHR13318:SF190">
    <property type="entry name" value="PARTNER OF PAIRED, ISOFORM B"/>
    <property type="match status" value="1"/>
</dbReference>